<dbReference type="RefSeq" id="WP_157476975.1">
    <property type="nucleotide sequence ID" value="NZ_CP046566.1"/>
</dbReference>
<dbReference type="EMBL" id="CP046566">
    <property type="protein sequence ID" value="QGW27322.1"/>
    <property type="molecule type" value="Genomic_DNA"/>
</dbReference>
<evidence type="ECO:0000313" key="1">
    <source>
        <dbReference type="EMBL" id="QGW27322.1"/>
    </source>
</evidence>
<protein>
    <submittedName>
        <fullName evidence="1">Uncharacterized protein</fullName>
    </submittedName>
</protein>
<reference evidence="1 2" key="1">
    <citation type="submission" date="2019-11" db="EMBL/GenBank/DDBJ databases">
        <authorList>
            <person name="Im W.T."/>
        </authorList>
    </citation>
    <scope>NUCLEOTIDE SEQUENCE [LARGE SCALE GENOMIC DNA]</scope>
    <source>
        <strain evidence="1 2">SB-02</strain>
    </source>
</reference>
<accession>A0A6I6GK96</accession>
<organism evidence="1 2">
    <name type="scientific">Phnomibacter ginsenosidimutans</name>
    <dbReference type="NCBI Taxonomy" id="2676868"/>
    <lineage>
        <taxon>Bacteria</taxon>
        <taxon>Pseudomonadati</taxon>
        <taxon>Bacteroidota</taxon>
        <taxon>Chitinophagia</taxon>
        <taxon>Chitinophagales</taxon>
        <taxon>Chitinophagaceae</taxon>
        <taxon>Phnomibacter</taxon>
    </lineage>
</organism>
<dbReference type="KEGG" id="fls:GLV81_03650"/>
<keyword evidence="2" id="KW-1185">Reference proteome</keyword>
<gene>
    <name evidence="1" type="ORF">GLV81_03650</name>
</gene>
<sequence length="88" mass="9846">MKRAMLLLPMFLLGLFSFGQDVDGYYIKKSGDTIRGKVKLPLLPKLKLGASSQITFDPLAKEAVKEAKEIDYANLTFDFRFSQGGREA</sequence>
<evidence type="ECO:0000313" key="2">
    <source>
        <dbReference type="Proteomes" id="UP000426027"/>
    </source>
</evidence>
<dbReference type="Proteomes" id="UP000426027">
    <property type="component" value="Chromosome"/>
</dbReference>
<dbReference type="AlphaFoldDB" id="A0A6I6GK96"/>
<proteinExistence type="predicted"/>
<name>A0A6I6GK96_9BACT</name>